<sequence>MATPHEVLDRLKGDVDILVVGVLDDLAFEIIRGYQYKPPSGYHEWMSTTATRRVRRLARTLFSDWAAVRKGSERHGEFDAIRRVVANWLRPQMEQNFGPLPDGVKLVLSGNGANGVDAARSPANRSWLTRSLRQGQRGR</sequence>
<proteinExistence type="predicted"/>
<protein>
    <submittedName>
        <fullName evidence="1">Uncharacterized protein</fullName>
    </submittedName>
</protein>
<dbReference type="RefSeq" id="WP_310322544.1">
    <property type="nucleotide sequence ID" value="NZ_JAVDWU010000017.1"/>
</dbReference>
<accession>A0ABU1WUZ6</accession>
<dbReference type="EMBL" id="JAVDWU010000017">
    <property type="protein sequence ID" value="MDR7153103.1"/>
    <property type="molecule type" value="Genomic_DNA"/>
</dbReference>
<keyword evidence="2" id="KW-1185">Reference proteome</keyword>
<comment type="caution">
    <text evidence="1">The sequence shown here is derived from an EMBL/GenBank/DDBJ whole genome shotgun (WGS) entry which is preliminary data.</text>
</comment>
<name>A0ABU1WUZ6_9BURK</name>
<reference evidence="1 2" key="1">
    <citation type="submission" date="2023-07" db="EMBL/GenBank/DDBJ databases">
        <title>Sorghum-associated microbial communities from plants grown in Nebraska, USA.</title>
        <authorList>
            <person name="Schachtman D."/>
        </authorList>
    </citation>
    <scope>NUCLEOTIDE SEQUENCE [LARGE SCALE GENOMIC DNA]</scope>
    <source>
        <strain evidence="1 2">4249</strain>
    </source>
</reference>
<evidence type="ECO:0000313" key="1">
    <source>
        <dbReference type="EMBL" id="MDR7153103.1"/>
    </source>
</evidence>
<gene>
    <name evidence="1" type="ORF">J2W49_005083</name>
</gene>
<evidence type="ECO:0000313" key="2">
    <source>
        <dbReference type="Proteomes" id="UP001265700"/>
    </source>
</evidence>
<organism evidence="1 2">
    <name type="scientific">Hydrogenophaga palleronii</name>
    <dbReference type="NCBI Taxonomy" id="65655"/>
    <lineage>
        <taxon>Bacteria</taxon>
        <taxon>Pseudomonadati</taxon>
        <taxon>Pseudomonadota</taxon>
        <taxon>Betaproteobacteria</taxon>
        <taxon>Burkholderiales</taxon>
        <taxon>Comamonadaceae</taxon>
        <taxon>Hydrogenophaga</taxon>
    </lineage>
</organism>
<dbReference type="Proteomes" id="UP001265700">
    <property type="component" value="Unassembled WGS sequence"/>
</dbReference>